<dbReference type="Gene3D" id="2.120.10.30">
    <property type="entry name" value="TolB, C-terminal domain"/>
    <property type="match status" value="1"/>
</dbReference>
<gene>
    <name evidence="1" type="ORF">GBAR_LOCUS25666</name>
</gene>
<accession>A0AA35TG89</accession>
<evidence type="ECO:0000313" key="2">
    <source>
        <dbReference type="Proteomes" id="UP001174909"/>
    </source>
</evidence>
<sequence length="103" mass="12041">MYYSYIEWLTKNEGEKWFLRKCEHNGNFVYDVSLPEFVRGIGEDKYGFLYVLCSGTNSKVLKFDQELNPVRKTNRSCAEHFGVAYGILVTDEHVFVCARVNQK</sequence>
<reference evidence="1" key="1">
    <citation type="submission" date="2023-03" db="EMBL/GenBank/DDBJ databases">
        <authorList>
            <person name="Steffen K."/>
            <person name="Cardenas P."/>
        </authorList>
    </citation>
    <scope>NUCLEOTIDE SEQUENCE</scope>
</reference>
<dbReference type="AlphaFoldDB" id="A0AA35TG89"/>
<dbReference type="InterPro" id="IPR011042">
    <property type="entry name" value="6-blade_b-propeller_TolB-like"/>
</dbReference>
<name>A0AA35TG89_GEOBA</name>
<organism evidence="1 2">
    <name type="scientific">Geodia barretti</name>
    <name type="common">Barrett's horny sponge</name>
    <dbReference type="NCBI Taxonomy" id="519541"/>
    <lineage>
        <taxon>Eukaryota</taxon>
        <taxon>Metazoa</taxon>
        <taxon>Porifera</taxon>
        <taxon>Demospongiae</taxon>
        <taxon>Heteroscleromorpha</taxon>
        <taxon>Tetractinellida</taxon>
        <taxon>Astrophorina</taxon>
        <taxon>Geodiidae</taxon>
        <taxon>Geodia</taxon>
    </lineage>
</organism>
<feature type="non-terminal residue" evidence="1">
    <location>
        <position position="103"/>
    </location>
</feature>
<evidence type="ECO:0000313" key="1">
    <source>
        <dbReference type="EMBL" id="CAI8046401.1"/>
    </source>
</evidence>
<comment type="caution">
    <text evidence="1">The sequence shown here is derived from an EMBL/GenBank/DDBJ whole genome shotgun (WGS) entry which is preliminary data.</text>
</comment>
<protein>
    <submittedName>
        <fullName evidence="1">Uncharacterized protein</fullName>
    </submittedName>
</protein>
<dbReference type="Proteomes" id="UP001174909">
    <property type="component" value="Unassembled WGS sequence"/>
</dbReference>
<keyword evidence="2" id="KW-1185">Reference proteome</keyword>
<dbReference type="EMBL" id="CASHTH010003560">
    <property type="protein sequence ID" value="CAI8046401.1"/>
    <property type="molecule type" value="Genomic_DNA"/>
</dbReference>
<proteinExistence type="predicted"/>